<feature type="compositionally biased region" description="Acidic residues" evidence="1">
    <location>
        <begin position="166"/>
        <end position="183"/>
    </location>
</feature>
<feature type="compositionally biased region" description="Low complexity" evidence="1">
    <location>
        <begin position="1"/>
        <end position="27"/>
    </location>
</feature>
<organism evidence="2 3">
    <name type="scientific">Choiromyces venosus 120613-1</name>
    <dbReference type="NCBI Taxonomy" id="1336337"/>
    <lineage>
        <taxon>Eukaryota</taxon>
        <taxon>Fungi</taxon>
        <taxon>Dikarya</taxon>
        <taxon>Ascomycota</taxon>
        <taxon>Pezizomycotina</taxon>
        <taxon>Pezizomycetes</taxon>
        <taxon>Pezizales</taxon>
        <taxon>Tuberaceae</taxon>
        <taxon>Choiromyces</taxon>
    </lineage>
</organism>
<sequence length="655" mass="71739">MLPSQSTTTETTTTTTTTTTSPETAETSPPPSAPTTPLTETTDPWEELSTGTAETSLSATFSVLQGYNRIPIYERRAQWLAEQQARREQVLHQRRTLLPRGNAADFRPNADLPFPITAQFLGTYGGGGEVAGRMRRGRKVHWSGNRDSGESGGTVVTAGMVVGMSEAEEEEEEGYEEYEEEEGASTIASPVSERSENGVQARVPLAQQQQQEEQGGFRKPALDRKTSGIPSFDSLFETKWDFGMLFWQYHSPKTSIRQTEAIPTTSSFSSPSSSLSSCVNESSIFGSMHASKATFSSYLNYLRTHRKSYSFSMLLFGCLCLAMIQNRFLTVGIPQVGCTYEGYNNTSHYATVDFPGLLSIETALEKSLASVAAAPALAGLLKQSEIAVSDLSTVVSHSDLDCRHTLAELLLKFATGAGEVAGLLLGFESIVGRALDRLDSANAQTLNHLSQHFSPSPPFYKSLLLLDSQTPHNYHQLANPHAHLSLRINTTLSTLSHSTTTILHSLQALSAQHAPIYTSIIREFTAIERAQTTLWTRARGKDYRENRELLALVGTYEEKARGYVERIMLEYVALHGELAGLAERLKKEGSVRVSACDGGVRVEEQVRAVRKMAALKESRNARMSARNRCLGGVGKSRVGGMGYHGLFTPTKTRIT</sequence>
<gene>
    <name evidence="2" type="ORF">L873DRAFT_1828302</name>
</gene>
<dbReference type="Proteomes" id="UP000276215">
    <property type="component" value="Unassembled WGS sequence"/>
</dbReference>
<keyword evidence="3" id="KW-1185">Reference proteome</keyword>
<reference evidence="2 3" key="1">
    <citation type="journal article" date="2018" name="Nat. Ecol. Evol.">
        <title>Pezizomycetes genomes reveal the molecular basis of ectomycorrhizal truffle lifestyle.</title>
        <authorList>
            <person name="Murat C."/>
            <person name="Payen T."/>
            <person name="Noel B."/>
            <person name="Kuo A."/>
            <person name="Morin E."/>
            <person name="Chen J."/>
            <person name="Kohler A."/>
            <person name="Krizsan K."/>
            <person name="Balestrini R."/>
            <person name="Da Silva C."/>
            <person name="Montanini B."/>
            <person name="Hainaut M."/>
            <person name="Levati E."/>
            <person name="Barry K.W."/>
            <person name="Belfiori B."/>
            <person name="Cichocki N."/>
            <person name="Clum A."/>
            <person name="Dockter R.B."/>
            <person name="Fauchery L."/>
            <person name="Guy J."/>
            <person name="Iotti M."/>
            <person name="Le Tacon F."/>
            <person name="Lindquist E.A."/>
            <person name="Lipzen A."/>
            <person name="Malagnac F."/>
            <person name="Mello A."/>
            <person name="Molinier V."/>
            <person name="Miyauchi S."/>
            <person name="Poulain J."/>
            <person name="Riccioni C."/>
            <person name="Rubini A."/>
            <person name="Sitrit Y."/>
            <person name="Splivallo R."/>
            <person name="Traeger S."/>
            <person name="Wang M."/>
            <person name="Zifcakova L."/>
            <person name="Wipf D."/>
            <person name="Zambonelli A."/>
            <person name="Paolocci F."/>
            <person name="Nowrousian M."/>
            <person name="Ottonello S."/>
            <person name="Baldrian P."/>
            <person name="Spatafora J.W."/>
            <person name="Henrissat B."/>
            <person name="Nagy L.G."/>
            <person name="Aury J.M."/>
            <person name="Wincker P."/>
            <person name="Grigoriev I.V."/>
            <person name="Bonfante P."/>
            <person name="Martin F.M."/>
        </authorList>
    </citation>
    <scope>NUCLEOTIDE SEQUENCE [LARGE SCALE GENOMIC DNA]</scope>
    <source>
        <strain evidence="2 3">120613-1</strain>
    </source>
</reference>
<feature type="region of interest" description="Disordered" evidence="1">
    <location>
        <begin position="206"/>
        <end position="225"/>
    </location>
</feature>
<feature type="region of interest" description="Disordered" evidence="1">
    <location>
        <begin position="1"/>
        <end position="53"/>
    </location>
</feature>
<protein>
    <submittedName>
        <fullName evidence="2">Uncharacterized protein</fullName>
    </submittedName>
</protein>
<proteinExistence type="predicted"/>
<name>A0A3N4JKZ9_9PEZI</name>
<dbReference type="AlphaFoldDB" id="A0A3N4JKZ9"/>
<evidence type="ECO:0000256" key="1">
    <source>
        <dbReference type="SAM" id="MobiDB-lite"/>
    </source>
</evidence>
<feature type="region of interest" description="Disordered" evidence="1">
    <location>
        <begin position="166"/>
        <end position="199"/>
    </location>
</feature>
<dbReference type="OrthoDB" id="5339164at2759"/>
<evidence type="ECO:0000313" key="3">
    <source>
        <dbReference type="Proteomes" id="UP000276215"/>
    </source>
</evidence>
<evidence type="ECO:0000313" key="2">
    <source>
        <dbReference type="EMBL" id="RPA98866.1"/>
    </source>
</evidence>
<dbReference type="EMBL" id="ML120392">
    <property type="protein sequence ID" value="RPA98866.1"/>
    <property type="molecule type" value="Genomic_DNA"/>
</dbReference>
<accession>A0A3N4JKZ9</accession>